<dbReference type="PANTHER" id="PTHR10242:SF4">
    <property type="entry name" value="OS07G0657600 PROTEIN"/>
    <property type="match status" value="1"/>
</dbReference>
<feature type="region of interest" description="Disordered" evidence="1">
    <location>
        <begin position="317"/>
        <end position="338"/>
    </location>
</feature>
<dbReference type="PANTHER" id="PTHR10242">
    <property type="entry name" value="8-OXOGUANINE DNA GLYCOSYLASE"/>
    <property type="match status" value="1"/>
</dbReference>
<sequence>MHVTMDRYENDWNVVKRGWDAQVLGEVPHKFKSGLRTFACSETMKFGHAGMKALQISERARDAILSGKYDQVRVNLPNGDMVGHIGDMKATAVGCEAVDKAVKSRHFLSFNLSASSSQKKELSYMDFGLLATQSMGTAANAGCWIGNEEGCVCLAVPVPHDFSLQKAVCSYGFFMMAPNSWVFSTATNSCLERPLRLPDGRAVSTKIFESGCKLHICVLGVQLISEAEKNHISAQVSRMLRLSETESCAIAAFHALHLQAKEDGFGRLFRSPTLFEDMIKSLLLCNCGWSRTLTMARALCELQAELKGPPLGYRDKSADQLPWPVTPESREVKRKRTSKKRRYSTARRLLKLDETCQERTSHQEVVGRSPLYQEENVSARMDADLCGGNAPLSDLRAAPCQAVGAFPTPEELCDLDAKFLAKRCGLGYRAQSIVKLAKDICDGVVDLQSLENAETDPSLRLDARKQLLQIHGFGPFTSANILMCMGEYGIIPADTETVRHLKQVHGRSKCTSASVSDDVATLYAPFAPYQFLSYWFELWASYEQKFGRLGCMDPRCYDLFTGRNMRKRTGNTLESNRILDS</sequence>
<evidence type="ECO:0000313" key="3">
    <source>
        <dbReference type="EMBL" id="KAI5064837.1"/>
    </source>
</evidence>
<proteinExistence type="predicted"/>
<dbReference type="GO" id="GO:0005634">
    <property type="term" value="C:nucleus"/>
    <property type="evidence" value="ECO:0007669"/>
    <property type="project" value="TreeGrafter"/>
</dbReference>
<organism evidence="3 4">
    <name type="scientific">Adiantum capillus-veneris</name>
    <name type="common">Maidenhair fern</name>
    <dbReference type="NCBI Taxonomy" id="13818"/>
    <lineage>
        <taxon>Eukaryota</taxon>
        <taxon>Viridiplantae</taxon>
        <taxon>Streptophyta</taxon>
        <taxon>Embryophyta</taxon>
        <taxon>Tracheophyta</taxon>
        <taxon>Polypodiopsida</taxon>
        <taxon>Polypodiidae</taxon>
        <taxon>Polypodiales</taxon>
        <taxon>Pteridineae</taxon>
        <taxon>Pteridaceae</taxon>
        <taxon>Vittarioideae</taxon>
        <taxon>Adiantum</taxon>
    </lineage>
</organism>
<dbReference type="GO" id="GO:0046872">
    <property type="term" value="F:metal ion binding"/>
    <property type="evidence" value="ECO:0007669"/>
    <property type="project" value="InterPro"/>
</dbReference>
<evidence type="ECO:0000313" key="4">
    <source>
        <dbReference type="Proteomes" id="UP000886520"/>
    </source>
</evidence>
<dbReference type="OrthoDB" id="4951845at2759"/>
<dbReference type="EMBL" id="JABFUD020000019">
    <property type="protein sequence ID" value="KAI5064837.1"/>
    <property type="molecule type" value="Genomic_DNA"/>
</dbReference>
<feature type="domain" description="Metalloenzyme" evidence="2">
    <location>
        <begin position="49"/>
        <end position="103"/>
    </location>
</feature>
<evidence type="ECO:0000256" key="1">
    <source>
        <dbReference type="SAM" id="MobiDB-lite"/>
    </source>
</evidence>
<dbReference type="Pfam" id="PF01676">
    <property type="entry name" value="Metalloenzyme"/>
    <property type="match status" value="1"/>
</dbReference>
<dbReference type="Gene3D" id="1.10.340.30">
    <property type="entry name" value="Hypothetical protein, domain 2"/>
    <property type="match status" value="1"/>
</dbReference>
<dbReference type="SUPFAM" id="SSF48150">
    <property type="entry name" value="DNA-glycosylase"/>
    <property type="match status" value="1"/>
</dbReference>
<dbReference type="InterPro" id="IPR006124">
    <property type="entry name" value="Metalloenzyme"/>
</dbReference>
<dbReference type="AlphaFoldDB" id="A0A9D4Z8Q0"/>
<dbReference type="InterPro" id="IPR052054">
    <property type="entry name" value="Oxidative_DNA_repair_enzyme"/>
</dbReference>
<dbReference type="InterPro" id="IPR011257">
    <property type="entry name" value="DNA_glycosylase"/>
</dbReference>
<keyword evidence="4" id="KW-1185">Reference proteome</keyword>
<protein>
    <recommendedName>
        <fullName evidence="2">Metalloenzyme domain-containing protein</fullName>
    </recommendedName>
</protein>
<accession>A0A9D4Z8Q0</accession>
<dbReference type="InterPro" id="IPR017850">
    <property type="entry name" value="Alkaline_phosphatase_core_sf"/>
</dbReference>
<dbReference type="GO" id="GO:0034039">
    <property type="term" value="F:8-oxo-7,8-dihydroguanine DNA N-glycosylase activity"/>
    <property type="evidence" value="ECO:0007669"/>
    <property type="project" value="TreeGrafter"/>
</dbReference>
<reference evidence="3" key="1">
    <citation type="submission" date="2021-01" db="EMBL/GenBank/DDBJ databases">
        <title>Adiantum capillus-veneris genome.</title>
        <authorList>
            <person name="Fang Y."/>
            <person name="Liao Q."/>
        </authorList>
    </citation>
    <scope>NUCLEOTIDE SEQUENCE</scope>
    <source>
        <strain evidence="3">H3</strain>
        <tissue evidence="3">Leaf</tissue>
    </source>
</reference>
<name>A0A9D4Z8Q0_ADICA</name>
<evidence type="ECO:0000259" key="2">
    <source>
        <dbReference type="Pfam" id="PF01676"/>
    </source>
</evidence>
<gene>
    <name evidence="3" type="ORF">GOP47_0019532</name>
</gene>
<dbReference type="SUPFAM" id="SSF53649">
    <property type="entry name" value="Alkaline phosphatase-like"/>
    <property type="match status" value="1"/>
</dbReference>
<comment type="caution">
    <text evidence="3">The sequence shown here is derived from an EMBL/GenBank/DDBJ whole genome shotgun (WGS) entry which is preliminary data.</text>
</comment>
<dbReference type="Gene3D" id="3.40.720.10">
    <property type="entry name" value="Alkaline Phosphatase, subunit A"/>
    <property type="match status" value="1"/>
</dbReference>
<dbReference type="Proteomes" id="UP000886520">
    <property type="component" value="Chromosome 19"/>
</dbReference>
<dbReference type="GO" id="GO:0006285">
    <property type="term" value="P:base-excision repair, AP site formation"/>
    <property type="evidence" value="ECO:0007669"/>
    <property type="project" value="TreeGrafter"/>
</dbReference>